<dbReference type="AlphaFoldDB" id="A0A7Y0DZP9"/>
<dbReference type="Proteomes" id="UP000539372">
    <property type="component" value="Unassembled WGS sequence"/>
</dbReference>
<feature type="transmembrane region" description="Helical" evidence="6">
    <location>
        <begin position="90"/>
        <end position="112"/>
    </location>
</feature>
<gene>
    <name evidence="7" type="ORF">HH303_08225</name>
</gene>
<evidence type="ECO:0000313" key="7">
    <source>
        <dbReference type="EMBL" id="NMM44463.1"/>
    </source>
</evidence>
<dbReference type="Pfam" id="PF02653">
    <property type="entry name" value="BPD_transp_2"/>
    <property type="match status" value="1"/>
</dbReference>
<evidence type="ECO:0000256" key="1">
    <source>
        <dbReference type="ARBA" id="ARBA00004651"/>
    </source>
</evidence>
<feature type="transmembrane region" description="Helical" evidence="6">
    <location>
        <begin position="298"/>
        <end position="319"/>
    </location>
</feature>
<dbReference type="GO" id="GO:0015658">
    <property type="term" value="F:branched-chain amino acid transmembrane transporter activity"/>
    <property type="evidence" value="ECO:0007669"/>
    <property type="project" value="InterPro"/>
</dbReference>
<feature type="transmembrane region" description="Helical" evidence="6">
    <location>
        <begin position="165"/>
        <end position="185"/>
    </location>
</feature>
<evidence type="ECO:0000256" key="3">
    <source>
        <dbReference type="ARBA" id="ARBA00022692"/>
    </source>
</evidence>
<accession>A0A7Y0DZP9</accession>
<dbReference type="InterPro" id="IPR001851">
    <property type="entry name" value="ABC_transp_permease"/>
</dbReference>
<dbReference type="InterPro" id="IPR043428">
    <property type="entry name" value="LivM-like"/>
</dbReference>
<dbReference type="GO" id="GO:0005886">
    <property type="term" value="C:plasma membrane"/>
    <property type="evidence" value="ECO:0007669"/>
    <property type="project" value="UniProtKB-SubCell"/>
</dbReference>
<sequence length="325" mass="35324">MNLSALITPKNLVTAAVLIVLGLMPVLTTVFDQPFYLDIATRIVILAVAAASLNLILGFGGMISFGHAAFVGIGAYAVGIPIYYEYYSGFLHFPLAIAVSALFALVTGAISLRTKGVHFIMITMAFSQMIFFLFLSLEEYGGDDGLLIWSDSELFDGLALDDPSTFYYVCFVSLVGVLLLLHRIVNSRFGRVIRGAKSNEKRMSALGYPTYRYRLVAYVISGALCGYAGALMGNFTNFISPDMMGWGRSGELIFMVVLGGSGSIIGPVYGVLSFLLLEEFIPDVMDLFADGAGVYWHLPFGIILLLVVLFVRGGISGFLNRLTKR</sequence>
<feature type="transmembrane region" description="Helical" evidence="6">
    <location>
        <begin position="37"/>
        <end position="57"/>
    </location>
</feature>
<evidence type="ECO:0000256" key="2">
    <source>
        <dbReference type="ARBA" id="ARBA00022475"/>
    </source>
</evidence>
<protein>
    <submittedName>
        <fullName evidence="7">Branched-chain amino acid ABC transporter permease</fullName>
    </submittedName>
</protein>
<evidence type="ECO:0000313" key="8">
    <source>
        <dbReference type="Proteomes" id="UP000539372"/>
    </source>
</evidence>
<reference evidence="7 8" key="1">
    <citation type="submission" date="2020-04" db="EMBL/GenBank/DDBJ databases">
        <title>Rhodospirillaceae bacterium KN72 isolated from deep sea.</title>
        <authorList>
            <person name="Zhang D.-C."/>
        </authorList>
    </citation>
    <scope>NUCLEOTIDE SEQUENCE [LARGE SCALE GENOMIC DNA]</scope>
    <source>
        <strain evidence="7 8">KN72</strain>
    </source>
</reference>
<dbReference type="RefSeq" id="WP_169624747.1">
    <property type="nucleotide sequence ID" value="NZ_JABBNT010000002.1"/>
</dbReference>
<dbReference type="PANTHER" id="PTHR30482">
    <property type="entry name" value="HIGH-AFFINITY BRANCHED-CHAIN AMINO ACID TRANSPORT SYSTEM PERMEASE"/>
    <property type="match status" value="1"/>
</dbReference>
<dbReference type="EMBL" id="JABBNT010000002">
    <property type="protein sequence ID" value="NMM44463.1"/>
    <property type="molecule type" value="Genomic_DNA"/>
</dbReference>
<name>A0A7Y0DZP9_9PROT</name>
<proteinExistence type="predicted"/>
<keyword evidence="5 6" id="KW-0472">Membrane</keyword>
<evidence type="ECO:0000256" key="6">
    <source>
        <dbReference type="SAM" id="Phobius"/>
    </source>
</evidence>
<keyword evidence="2" id="KW-1003">Cell membrane</keyword>
<dbReference type="PANTHER" id="PTHR30482:SF17">
    <property type="entry name" value="ABC TRANSPORTER ATP-BINDING PROTEIN"/>
    <property type="match status" value="1"/>
</dbReference>
<feature type="transmembrane region" description="Helical" evidence="6">
    <location>
        <begin position="12"/>
        <end position="31"/>
    </location>
</feature>
<feature type="transmembrane region" description="Helical" evidence="6">
    <location>
        <begin position="211"/>
        <end position="232"/>
    </location>
</feature>
<comment type="subcellular location">
    <subcellularLocation>
        <location evidence="1">Cell membrane</location>
        <topology evidence="1">Multi-pass membrane protein</topology>
    </subcellularLocation>
</comment>
<comment type="caution">
    <text evidence="7">The sequence shown here is derived from an EMBL/GenBank/DDBJ whole genome shotgun (WGS) entry which is preliminary data.</text>
</comment>
<keyword evidence="8" id="KW-1185">Reference proteome</keyword>
<dbReference type="CDD" id="cd06581">
    <property type="entry name" value="TM_PBP1_LivM_like"/>
    <property type="match status" value="1"/>
</dbReference>
<feature type="transmembrane region" description="Helical" evidence="6">
    <location>
        <begin position="119"/>
        <end position="137"/>
    </location>
</feature>
<evidence type="ECO:0000256" key="5">
    <source>
        <dbReference type="ARBA" id="ARBA00023136"/>
    </source>
</evidence>
<organism evidence="7 8">
    <name type="scientific">Pacificispira spongiicola</name>
    <dbReference type="NCBI Taxonomy" id="2729598"/>
    <lineage>
        <taxon>Bacteria</taxon>
        <taxon>Pseudomonadati</taxon>
        <taxon>Pseudomonadota</taxon>
        <taxon>Alphaproteobacteria</taxon>
        <taxon>Rhodospirillales</taxon>
        <taxon>Rhodospirillaceae</taxon>
        <taxon>Pacificispira</taxon>
    </lineage>
</organism>
<keyword evidence="3 6" id="KW-0812">Transmembrane</keyword>
<feature type="transmembrane region" description="Helical" evidence="6">
    <location>
        <begin position="252"/>
        <end position="277"/>
    </location>
</feature>
<feature type="transmembrane region" description="Helical" evidence="6">
    <location>
        <begin position="64"/>
        <end position="84"/>
    </location>
</feature>
<evidence type="ECO:0000256" key="4">
    <source>
        <dbReference type="ARBA" id="ARBA00022989"/>
    </source>
</evidence>
<keyword evidence="4 6" id="KW-1133">Transmembrane helix</keyword>